<dbReference type="EMBL" id="CP021056">
    <property type="protein sequence ID" value="QXE26004.1"/>
    <property type="molecule type" value="Genomic_DNA"/>
</dbReference>
<dbReference type="KEGG" id="rsin:B6N60_04731"/>
<accession>A0A975TCD4</accession>
<gene>
    <name evidence="2" type="ORF">B6N60_04731</name>
</gene>
<dbReference type="Proteomes" id="UP000683511">
    <property type="component" value="Chromosome"/>
</dbReference>
<feature type="compositionally biased region" description="Basic and acidic residues" evidence="1">
    <location>
        <begin position="121"/>
        <end position="132"/>
    </location>
</feature>
<evidence type="ECO:0000313" key="2">
    <source>
        <dbReference type="EMBL" id="QXE26004.1"/>
    </source>
</evidence>
<keyword evidence="3" id="KW-1185">Reference proteome</keyword>
<sequence>MKIECSDELEYCNDDDVLDLGDSFLCRLGRFKQEVITAIGEWLPGLINEKLKNKGIEVKYLVKSENPKRPTWCHANWREDVPCQILKINSSGWQKGKFRIKVSIEFELDKPENEPSESPLDDLRRIINETTS</sequence>
<dbReference type="RefSeq" id="WP_190608746.1">
    <property type="nucleotide sequence ID" value="NZ_CP021056.1"/>
</dbReference>
<proteinExistence type="predicted"/>
<organism evidence="2 3">
    <name type="scientific">Richelia sinica FACHB-800</name>
    <dbReference type="NCBI Taxonomy" id="1357546"/>
    <lineage>
        <taxon>Bacteria</taxon>
        <taxon>Bacillati</taxon>
        <taxon>Cyanobacteriota</taxon>
        <taxon>Cyanophyceae</taxon>
        <taxon>Nostocales</taxon>
        <taxon>Nostocaceae</taxon>
        <taxon>Richelia</taxon>
    </lineage>
</organism>
<dbReference type="InterPro" id="IPR014971">
    <property type="entry name" value="KGK"/>
</dbReference>
<protein>
    <recommendedName>
        <fullName evidence="4">KGK family protein</fullName>
    </recommendedName>
</protein>
<reference evidence="2" key="1">
    <citation type="submission" date="2017-04" db="EMBL/GenBank/DDBJ databases">
        <title>Genome deletions in a multicellular cyanobacterial endosymbiont for morphological adaptation in marine diatoms.</title>
        <authorList>
            <person name="Wang Y."/>
            <person name="Gao H."/>
            <person name="Li R."/>
            <person name="Xu X."/>
        </authorList>
    </citation>
    <scope>NUCLEOTIDE SEQUENCE</scope>
    <source>
        <strain evidence="2">FACHB 800</strain>
    </source>
</reference>
<evidence type="ECO:0008006" key="4">
    <source>
        <dbReference type="Google" id="ProtNLM"/>
    </source>
</evidence>
<dbReference type="Pfam" id="PF08872">
    <property type="entry name" value="KGK"/>
    <property type="match status" value="1"/>
</dbReference>
<evidence type="ECO:0000256" key="1">
    <source>
        <dbReference type="SAM" id="MobiDB-lite"/>
    </source>
</evidence>
<dbReference type="AlphaFoldDB" id="A0A975TCD4"/>
<evidence type="ECO:0000313" key="3">
    <source>
        <dbReference type="Proteomes" id="UP000683511"/>
    </source>
</evidence>
<feature type="region of interest" description="Disordered" evidence="1">
    <location>
        <begin position="110"/>
        <end position="132"/>
    </location>
</feature>
<name>A0A975TCD4_9NOST</name>